<dbReference type="Pfam" id="PF13561">
    <property type="entry name" value="adh_short_C2"/>
    <property type="match status" value="1"/>
</dbReference>
<name>A0A7T4QYX8_9GAMM</name>
<dbReference type="GO" id="GO:0016491">
    <property type="term" value="F:oxidoreductase activity"/>
    <property type="evidence" value="ECO:0007669"/>
    <property type="project" value="UniProtKB-KW"/>
</dbReference>
<evidence type="ECO:0000256" key="3">
    <source>
        <dbReference type="ARBA" id="ARBA00023027"/>
    </source>
</evidence>
<dbReference type="Proteomes" id="UP000596063">
    <property type="component" value="Chromosome"/>
</dbReference>
<keyword evidence="4" id="KW-0443">Lipid metabolism</keyword>
<comment type="similarity">
    <text evidence="1">Belongs to the short-chain dehydrogenases/reductases (SDR) family.</text>
</comment>
<dbReference type="KEGG" id="snan:I6N98_12725"/>
<keyword evidence="3" id="KW-0520">NAD</keyword>
<dbReference type="InterPro" id="IPR002347">
    <property type="entry name" value="SDR_fam"/>
</dbReference>
<dbReference type="PANTHER" id="PTHR43180:SF28">
    <property type="entry name" value="NAD(P)-BINDING ROSSMANN-FOLD SUPERFAMILY PROTEIN"/>
    <property type="match status" value="1"/>
</dbReference>
<dbReference type="AlphaFoldDB" id="A0A7T4QYX8"/>
<evidence type="ECO:0000256" key="1">
    <source>
        <dbReference type="ARBA" id="ARBA00006484"/>
    </source>
</evidence>
<dbReference type="FunFam" id="3.40.50.720:FF:000084">
    <property type="entry name" value="Short-chain dehydrogenase reductase"/>
    <property type="match status" value="1"/>
</dbReference>
<dbReference type="PRINTS" id="PR00080">
    <property type="entry name" value="SDRFAMILY"/>
</dbReference>
<dbReference type="SUPFAM" id="SSF51735">
    <property type="entry name" value="NAD(P)-binding Rossmann-fold domains"/>
    <property type="match status" value="1"/>
</dbReference>
<protein>
    <submittedName>
        <fullName evidence="6">SDR family oxidoreductase</fullName>
    </submittedName>
</protein>
<sequence length="255" mass="27038">MKSLLKGKVAIITGAAGGLGSATARRFIDEGAQVVVADINDQVGEELTSELGANARYKRTDVSIEAQMRELVDYAVDEFGQLDIMFNNAGFSGAVHPRLFDDDFADFDKVMSVNLFSVMTGSRYAAMAMKKQGAGSIINTTSLGALNPGPPILTYRAAKAGIIQFSQSIARDVAEYGIRVNCIAPGRIPAGMTFYDMSAAIAKHQPLQRQGTPVDVAWAALYLASDMSLQVTGLVIPVDGGANLGGVLDNTNRKV</sequence>
<evidence type="ECO:0000256" key="4">
    <source>
        <dbReference type="ARBA" id="ARBA00023098"/>
    </source>
</evidence>
<organism evidence="6 7">
    <name type="scientific">Spongiibacter nanhainus</name>
    <dbReference type="NCBI Taxonomy" id="2794344"/>
    <lineage>
        <taxon>Bacteria</taxon>
        <taxon>Pseudomonadati</taxon>
        <taxon>Pseudomonadota</taxon>
        <taxon>Gammaproteobacteria</taxon>
        <taxon>Cellvibrionales</taxon>
        <taxon>Spongiibacteraceae</taxon>
        <taxon>Spongiibacter</taxon>
    </lineage>
</organism>
<proteinExistence type="inferred from homology"/>
<accession>A0A7T4QYX8</accession>
<dbReference type="NCBIfam" id="NF005559">
    <property type="entry name" value="PRK07231.1"/>
    <property type="match status" value="1"/>
</dbReference>
<keyword evidence="7" id="KW-1185">Reference proteome</keyword>
<keyword evidence="5" id="KW-0753">Steroid metabolism</keyword>
<dbReference type="PRINTS" id="PR00081">
    <property type="entry name" value="GDHRDH"/>
</dbReference>
<evidence type="ECO:0000256" key="2">
    <source>
        <dbReference type="ARBA" id="ARBA00023002"/>
    </source>
</evidence>
<evidence type="ECO:0000313" key="6">
    <source>
        <dbReference type="EMBL" id="QQD17224.1"/>
    </source>
</evidence>
<gene>
    <name evidence="6" type="ORF">I6N98_12725</name>
</gene>
<dbReference type="Gene3D" id="3.40.50.720">
    <property type="entry name" value="NAD(P)-binding Rossmann-like Domain"/>
    <property type="match status" value="1"/>
</dbReference>
<keyword evidence="2" id="KW-0560">Oxidoreductase</keyword>
<dbReference type="GO" id="GO:0008202">
    <property type="term" value="P:steroid metabolic process"/>
    <property type="evidence" value="ECO:0007669"/>
    <property type="project" value="UniProtKB-KW"/>
</dbReference>
<dbReference type="RefSeq" id="WP_198568726.1">
    <property type="nucleotide sequence ID" value="NZ_CP066167.1"/>
</dbReference>
<reference evidence="6 7" key="1">
    <citation type="submission" date="2020-12" db="EMBL/GenBank/DDBJ databases">
        <authorList>
            <person name="Shan Y."/>
        </authorList>
    </citation>
    <scope>NUCLEOTIDE SEQUENCE [LARGE SCALE GENOMIC DNA]</scope>
    <source>
        <strain evidence="7">csc3.9</strain>
    </source>
</reference>
<evidence type="ECO:0000256" key="5">
    <source>
        <dbReference type="ARBA" id="ARBA00023221"/>
    </source>
</evidence>
<dbReference type="EMBL" id="CP066167">
    <property type="protein sequence ID" value="QQD17224.1"/>
    <property type="molecule type" value="Genomic_DNA"/>
</dbReference>
<dbReference type="InterPro" id="IPR036291">
    <property type="entry name" value="NAD(P)-bd_dom_sf"/>
</dbReference>
<dbReference type="PANTHER" id="PTHR43180">
    <property type="entry name" value="3-OXOACYL-(ACYL-CARRIER-PROTEIN) REDUCTASE (AFU_ORTHOLOGUE AFUA_6G11210)"/>
    <property type="match status" value="1"/>
</dbReference>
<evidence type="ECO:0000313" key="7">
    <source>
        <dbReference type="Proteomes" id="UP000596063"/>
    </source>
</evidence>